<dbReference type="PROSITE" id="PS00905">
    <property type="entry name" value="GTP1_OBG"/>
    <property type="match status" value="1"/>
</dbReference>
<keyword evidence="5 7" id="KW-0460">Magnesium</keyword>
<evidence type="ECO:0000256" key="4">
    <source>
        <dbReference type="ARBA" id="ARBA00022801"/>
    </source>
</evidence>
<feature type="binding site" evidence="7">
    <location>
        <begin position="309"/>
        <end position="311"/>
    </location>
    <ligand>
        <name>GTP</name>
        <dbReference type="ChEBI" id="CHEBI:37565"/>
    </ligand>
</feature>
<dbReference type="Pfam" id="PF01018">
    <property type="entry name" value="GTP1_OBG"/>
    <property type="match status" value="1"/>
</dbReference>
<comment type="caution">
    <text evidence="10">The sequence shown here is derived from an EMBL/GenBank/DDBJ whole genome shotgun (WGS) entry which is preliminary data.</text>
</comment>
<keyword evidence="6 7" id="KW-0342">GTP-binding</keyword>
<evidence type="ECO:0000256" key="6">
    <source>
        <dbReference type="ARBA" id="ARBA00023134"/>
    </source>
</evidence>
<dbReference type="GO" id="GO:0005737">
    <property type="term" value="C:cytoplasm"/>
    <property type="evidence" value="ECO:0007669"/>
    <property type="project" value="UniProtKB-SubCell"/>
</dbReference>
<reference evidence="10" key="1">
    <citation type="submission" date="2017-02" db="EMBL/GenBank/DDBJ databases">
        <title>Delving into the versatile metabolic prowess of the omnipresent phylum Bacteroidetes.</title>
        <authorList>
            <person name="Nobu M.K."/>
            <person name="Mei R."/>
            <person name="Narihiro T."/>
            <person name="Kuroda K."/>
            <person name="Liu W.-T."/>
        </authorList>
    </citation>
    <scope>NUCLEOTIDE SEQUENCE</scope>
    <source>
        <strain evidence="10">ADurb.Bin131</strain>
    </source>
</reference>
<comment type="cofactor">
    <cofactor evidence="7">
        <name>Mg(2+)</name>
        <dbReference type="ChEBI" id="CHEBI:18420"/>
    </cofactor>
</comment>
<dbReference type="GO" id="GO:0003924">
    <property type="term" value="F:GTPase activity"/>
    <property type="evidence" value="ECO:0007669"/>
    <property type="project" value="UniProtKB-UniRule"/>
</dbReference>
<comment type="similarity">
    <text evidence="1 7">Belongs to the TRAFAC class OBG-HflX-like GTPase superfamily. OBG GTPase family.</text>
</comment>
<dbReference type="SUPFAM" id="SSF52540">
    <property type="entry name" value="P-loop containing nucleoside triphosphate hydrolases"/>
    <property type="match status" value="1"/>
</dbReference>
<gene>
    <name evidence="7 10" type="primary">obg</name>
    <name evidence="10" type="ORF">BWX89_00634</name>
</gene>
<dbReference type="GO" id="GO:0005525">
    <property type="term" value="F:GTP binding"/>
    <property type="evidence" value="ECO:0007669"/>
    <property type="project" value="UniProtKB-UniRule"/>
</dbReference>
<dbReference type="PROSITE" id="PS51710">
    <property type="entry name" value="G_OBG"/>
    <property type="match status" value="1"/>
</dbReference>
<keyword evidence="4 7" id="KW-0378">Hydrolase</keyword>
<dbReference type="Gene3D" id="2.70.210.12">
    <property type="entry name" value="GTP1/OBG domain"/>
    <property type="match status" value="1"/>
</dbReference>
<dbReference type="HAMAP" id="MF_01454">
    <property type="entry name" value="GTPase_Obg"/>
    <property type="match status" value="1"/>
</dbReference>
<dbReference type="InterPro" id="IPR027417">
    <property type="entry name" value="P-loop_NTPase"/>
</dbReference>
<evidence type="ECO:0000259" key="8">
    <source>
        <dbReference type="PROSITE" id="PS51710"/>
    </source>
</evidence>
<comment type="function">
    <text evidence="7">An essential GTPase which binds GTP, GDP and possibly (p)ppGpp with moderate affinity, with high nucleotide exchange rates and a fairly low GTP hydrolysis rate. Plays a role in control of the cell cycle, stress response, ribosome biogenesis and in those bacteria that undergo differentiation, in morphogenesis control.</text>
</comment>
<dbReference type="InterPro" id="IPR036726">
    <property type="entry name" value="GTP1_OBG_dom_sf"/>
</dbReference>
<feature type="binding site" evidence="7">
    <location>
        <begin position="170"/>
        <end position="177"/>
    </location>
    <ligand>
        <name>GTP</name>
        <dbReference type="ChEBI" id="CHEBI:37565"/>
    </ligand>
</feature>
<evidence type="ECO:0000256" key="2">
    <source>
        <dbReference type="ARBA" id="ARBA00022490"/>
    </source>
</evidence>
<comment type="subcellular location">
    <subcellularLocation>
        <location evidence="7">Cytoplasm</location>
    </subcellularLocation>
</comment>
<dbReference type="EC" id="3.6.5.-" evidence="7"/>
<evidence type="ECO:0000313" key="10">
    <source>
        <dbReference type="EMBL" id="OQB74124.1"/>
    </source>
</evidence>
<dbReference type="InterPro" id="IPR045086">
    <property type="entry name" value="OBG_GTPase"/>
</dbReference>
<keyword evidence="7" id="KW-0479">Metal-binding</keyword>
<name>A0A1V6CBC6_UNCT6</name>
<dbReference type="InterPro" id="IPR006073">
    <property type="entry name" value="GTP-bd"/>
</dbReference>
<dbReference type="PROSITE" id="PS51883">
    <property type="entry name" value="OBG"/>
    <property type="match status" value="1"/>
</dbReference>
<dbReference type="NCBIfam" id="NF008955">
    <property type="entry name" value="PRK12297.1"/>
    <property type="match status" value="1"/>
</dbReference>
<evidence type="ECO:0000256" key="3">
    <source>
        <dbReference type="ARBA" id="ARBA00022741"/>
    </source>
</evidence>
<dbReference type="NCBIfam" id="TIGR02729">
    <property type="entry name" value="Obg_CgtA"/>
    <property type="match status" value="1"/>
</dbReference>
<evidence type="ECO:0000256" key="7">
    <source>
        <dbReference type="HAMAP-Rule" id="MF_01454"/>
    </source>
</evidence>
<dbReference type="PRINTS" id="PR00326">
    <property type="entry name" value="GTP1OBG"/>
</dbReference>
<dbReference type="Proteomes" id="UP000485562">
    <property type="component" value="Unassembled WGS sequence"/>
</dbReference>
<dbReference type="FunFam" id="2.70.210.12:FF:000001">
    <property type="entry name" value="GTPase Obg"/>
    <property type="match status" value="1"/>
</dbReference>
<feature type="binding site" evidence="7">
    <location>
        <position position="197"/>
    </location>
    <ligand>
        <name>Mg(2+)</name>
        <dbReference type="ChEBI" id="CHEBI:18420"/>
    </ligand>
</feature>
<dbReference type="Pfam" id="PF01926">
    <property type="entry name" value="MMR_HSR1"/>
    <property type="match status" value="1"/>
</dbReference>
<dbReference type="GO" id="GO:0042254">
    <property type="term" value="P:ribosome biogenesis"/>
    <property type="evidence" value="ECO:0007669"/>
    <property type="project" value="UniProtKB-UniRule"/>
</dbReference>
<dbReference type="CDD" id="cd01898">
    <property type="entry name" value="Obg"/>
    <property type="match status" value="1"/>
</dbReference>
<dbReference type="PIRSF" id="PIRSF002401">
    <property type="entry name" value="GTP_bd_Obg/CgtA"/>
    <property type="match status" value="1"/>
</dbReference>
<evidence type="ECO:0000256" key="1">
    <source>
        <dbReference type="ARBA" id="ARBA00007699"/>
    </source>
</evidence>
<dbReference type="InterPro" id="IPR006169">
    <property type="entry name" value="GTP1_OBG_dom"/>
</dbReference>
<dbReference type="InterPro" id="IPR006074">
    <property type="entry name" value="GTP1-OBG_CS"/>
</dbReference>
<accession>A0A1V6CBC6</accession>
<dbReference type="NCBIfam" id="NF008956">
    <property type="entry name" value="PRK12299.1"/>
    <property type="match status" value="1"/>
</dbReference>
<dbReference type="InterPro" id="IPR031167">
    <property type="entry name" value="G_OBG"/>
</dbReference>
<protein>
    <recommendedName>
        <fullName evidence="7">GTPase Obg</fullName>
        <ecNumber evidence="7">3.6.5.-</ecNumber>
    </recommendedName>
    <alternativeName>
        <fullName evidence="7">GTP-binding protein Obg</fullName>
    </alternativeName>
</protein>
<feature type="binding site" evidence="7">
    <location>
        <begin position="195"/>
        <end position="199"/>
    </location>
    <ligand>
        <name>GTP</name>
        <dbReference type="ChEBI" id="CHEBI:37565"/>
    </ligand>
</feature>
<dbReference type="SUPFAM" id="SSF82051">
    <property type="entry name" value="Obg GTP-binding protein N-terminal domain"/>
    <property type="match status" value="1"/>
</dbReference>
<evidence type="ECO:0000259" key="9">
    <source>
        <dbReference type="PROSITE" id="PS51883"/>
    </source>
</evidence>
<proteinExistence type="inferred from homology"/>
<dbReference type="GO" id="GO:0000287">
    <property type="term" value="F:magnesium ion binding"/>
    <property type="evidence" value="ECO:0007669"/>
    <property type="project" value="InterPro"/>
</dbReference>
<feature type="domain" description="OBG-type G" evidence="8">
    <location>
        <begin position="164"/>
        <end position="328"/>
    </location>
</feature>
<keyword evidence="3 7" id="KW-0547">Nucleotide-binding</keyword>
<sequence length="330" mass="35621">MVDFVDEVRIWVKAGDGGNGCIAFRREKFVPKGGPSGGNGGRGGSIYFRASANTKTLREFYYHRHFKAESGKPGEGNNRTGADGKDLILNVPSGTVVIEIREGEHEVILADLDKIGMEVIAAKGGKGGMGNAAFKSSTNQTPRVATPGEKGEEKFIKLELKLIAEVAIIGFPNAGKSTLLSKISNATPKIADYPFTTLIPNLGVVELGDGRQFVAADVPGLIQGASSGAGLGIKFLRHIERTKVIIHLIDLSLPDVQNRYYSVRDELGKYNEKLLDKPEIIVGTKIDIPESKDNMEKLRELAGNVLFISSFTGEGIKDLLEGIWALLKKT</sequence>
<dbReference type="EMBL" id="MWDQ01000051">
    <property type="protein sequence ID" value="OQB74124.1"/>
    <property type="molecule type" value="Genomic_DNA"/>
</dbReference>
<feature type="binding site" evidence="7">
    <location>
        <begin position="217"/>
        <end position="220"/>
    </location>
    <ligand>
        <name>GTP</name>
        <dbReference type="ChEBI" id="CHEBI:37565"/>
    </ligand>
</feature>
<evidence type="ECO:0000256" key="5">
    <source>
        <dbReference type="ARBA" id="ARBA00022842"/>
    </source>
</evidence>
<feature type="binding site" evidence="7">
    <location>
        <position position="177"/>
    </location>
    <ligand>
        <name>Mg(2+)</name>
        <dbReference type="ChEBI" id="CHEBI:18420"/>
    </ligand>
</feature>
<organism evidence="10">
    <name type="scientific">candidate division TA06 bacterium ADurb.Bin131</name>
    <dbReference type="NCBI Taxonomy" id="1852827"/>
    <lineage>
        <taxon>Bacteria</taxon>
        <taxon>Bacteria division TA06</taxon>
    </lineage>
</organism>
<dbReference type="PANTHER" id="PTHR11702">
    <property type="entry name" value="DEVELOPMENTALLY REGULATED GTP-BINDING PROTEIN-RELATED"/>
    <property type="match status" value="1"/>
</dbReference>
<feature type="domain" description="Obg" evidence="9">
    <location>
        <begin position="2"/>
        <end position="163"/>
    </location>
</feature>
<comment type="subunit">
    <text evidence="7">Monomer.</text>
</comment>
<keyword evidence="2 7" id="KW-0963">Cytoplasm</keyword>
<feature type="binding site" evidence="7">
    <location>
        <begin position="284"/>
        <end position="287"/>
    </location>
    <ligand>
        <name>GTP</name>
        <dbReference type="ChEBI" id="CHEBI:37565"/>
    </ligand>
</feature>
<dbReference type="AlphaFoldDB" id="A0A1V6CBC6"/>
<dbReference type="PANTHER" id="PTHR11702:SF31">
    <property type="entry name" value="MITOCHONDRIAL RIBOSOME-ASSOCIATED GTPASE 2"/>
    <property type="match status" value="1"/>
</dbReference>
<dbReference type="InterPro" id="IPR014100">
    <property type="entry name" value="GTP-bd_Obg/CgtA"/>
</dbReference>
<dbReference type="Gene3D" id="3.40.50.300">
    <property type="entry name" value="P-loop containing nucleotide triphosphate hydrolases"/>
    <property type="match status" value="1"/>
</dbReference>